<accession>A0ABP7TFJ2</accession>
<comment type="similarity">
    <text evidence="1">Belongs to the SCO1/2 family.</text>
</comment>
<comment type="caution">
    <text evidence="5">The sequence shown here is derived from an EMBL/GenBank/DDBJ whole genome shotgun (WGS) entry which is preliminary data.</text>
</comment>
<dbReference type="PROSITE" id="PS51352">
    <property type="entry name" value="THIOREDOXIN_2"/>
    <property type="match status" value="1"/>
</dbReference>
<dbReference type="Gene3D" id="3.40.30.10">
    <property type="entry name" value="Glutaredoxin"/>
    <property type="match status" value="1"/>
</dbReference>
<dbReference type="Proteomes" id="UP001424459">
    <property type="component" value="Unassembled WGS sequence"/>
</dbReference>
<dbReference type="EMBL" id="BAABBR010000001">
    <property type="protein sequence ID" value="GAA4025543.1"/>
    <property type="molecule type" value="Genomic_DNA"/>
</dbReference>
<name>A0ABP7TFJ2_9SPHN</name>
<evidence type="ECO:0000256" key="1">
    <source>
        <dbReference type="ARBA" id="ARBA00010996"/>
    </source>
</evidence>
<dbReference type="InterPro" id="IPR013766">
    <property type="entry name" value="Thioredoxin_domain"/>
</dbReference>
<proteinExistence type="inferred from homology"/>
<dbReference type="SUPFAM" id="SSF52833">
    <property type="entry name" value="Thioredoxin-like"/>
    <property type="match status" value="1"/>
</dbReference>
<sequence>MDTETPAPNNLRRLRWLLWALVLVAVGVFAFLLSRPTIQWSRTEPGSPGFTIGGPFTLTGTDGKPFSSTALAGKPYAVFFGFTHCPDVCPNTLGRLAKLRRQLGKGDAALPIVFVSVDPARDTPKVIGDYLHLFGAPIIGLTGSEAQVADVAKRHAVYFAKVPDKDAPGGYTMDHSSQVLLFDREGRFVSTIAMEEGDAPALAKLQRITS</sequence>
<keyword evidence="3" id="KW-1133">Transmembrane helix</keyword>
<dbReference type="CDD" id="cd02968">
    <property type="entry name" value="SCO"/>
    <property type="match status" value="1"/>
</dbReference>
<keyword evidence="3" id="KW-0812">Transmembrane</keyword>
<dbReference type="PANTHER" id="PTHR12151:SF25">
    <property type="entry name" value="LINALOOL DEHYDRATASE_ISOMERASE DOMAIN-CONTAINING PROTEIN"/>
    <property type="match status" value="1"/>
</dbReference>
<gene>
    <name evidence="5" type="ORF">GCM10022281_00050</name>
</gene>
<keyword evidence="3" id="KW-0472">Membrane</keyword>
<keyword evidence="2" id="KW-0186">Copper</keyword>
<evidence type="ECO:0000259" key="4">
    <source>
        <dbReference type="PROSITE" id="PS51352"/>
    </source>
</evidence>
<reference evidence="6" key="1">
    <citation type="journal article" date="2019" name="Int. J. Syst. Evol. Microbiol.">
        <title>The Global Catalogue of Microorganisms (GCM) 10K type strain sequencing project: providing services to taxonomists for standard genome sequencing and annotation.</title>
        <authorList>
            <consortium name="The Broad Institute Genomics Platform"/>
            <consortium name="The Broad Institute Genome Sequencing Center for Infectious Disease"/>
            <person name="Wu L."/>
            <person name="Ma J."/>
        </authorList>
    </citation>
    <scope>NUCLEOTIDE SEQUENCE [LARGE SCALE GENOMIC DNA]</scope>
    <source>
        <strain evidence="6">JCM 17564</strain>
    </source>
</reference>
<dbReference type="PANTHER" id="PTHR12151">
    <property type="entry name" value="ELECTRON TRANSPORT PROTIN SCO1/SENC FAMILY MEMBER"/>
    <property type="match status" value="1"/>
</dbReference>
<keyword evidence="6" id="KW-1185">Reference proteome</keyword>
<dbReference type="Pfam" id="PF02630">
    <property type="entry name" value="SCO1-SenC"/>
    <property type="match status" value="1"/>
</dbReference>
<evidence type="ECO:0000256" key="2">
    <source>
        <dbReference type="ARBA" id="ARBA00023008"/>
    </source>
</evidence>
<dbReference type="InterPro" id="IPR036249">
    <property type="entry name" value="Thioredoxin-like_sf"/>
</dbReference>
<evidence type="ECO:0000313" key="5">
    <source>
        <dbReference type="EMBL" id="GAA4025543.1"/>
    </source>
</evidence>
<evidence type="ECO:0000256" key="3">
    <source>
        <dbReference type="SAM" id="Phobius"/>
    </source>
</evidence>
<dbReference type="InterPro" id="IPR003782">
    <property type="entry name" value="SCO1/SenC"/>
</dbReference>
<evidence type="ECO:0000313" key="6">
    <source>
        <dbReference type="Proteomes" id="UP001424459"/>
    </source>
</evidence>
<dbReference type="RefSeq" id="WP_344694898.1">
    <property type="nucleotide sequence ID" value="NZ_BAABBR010000001.1"/>
</dbReference>
<organism evidence="5 6">
    <name type="scientific">Sphingomonas rosea</name>
    <dbReference type="NCBI Taxonomy" id="335605"/>
    <lineage>
        <taxon>Bacteria</taxon>
        <taxon>Pseudomonadati</taxon>
        <taxon>Pseudomonadota</taxon>
        <taxon>Alphaproteobacteria</taxon>
        <taxon>Sphingomonadales</taxon>
        <taxon>Sphingomonadaceae</taxon>
        <taxon>Sphingomonas</taxon>
    </lineage>
</organism>
<feature type="domain" description="Thioredoxin" evidence="4">
    <location>
        <begin position="47"/>
        <end position="210"/>
    </location>
</feature>
<protein>
    <recommendedName>
        <fullName evidence="4">Thioredoxin domain-containing protein</fullName>
    </recommendedName>
</protein>
<feature type="transmembrane region" description="Helical" evidence="3">
    <location>
        <begin position="16"/>
        <end position="33"/>
    </location>
</feature>